<reference evidence="1 2" key="1">
    <citation type="submission" date="2020-08" db="EMBL/GenBank/DDBJ databases">
        <title>Genomic Encyclopedia of Type Strains, Phase IV (KMG-V): Genome sequencing to study the core and pangenomes of soil and plant-associated prokaryotes.</title>
        <authorList>
            <person name="Whitman W."/>
        </authorList>
    </citation>
    <scope>NUCLEOTIDE SEQUENCE [LARGE SCALE GENOMIC DNA]</scope>
    <source>
        <strain evidence="1 2">M8UP14</strain>
    </source>
</reference>
<organism evidence="1 2">
    <name type="scientific">Granulicella aggregans</name>
    <dbReference type="NCBI Taxonomy" id="474949"/>
    <lineage>
        <taxon>Bacteria</taxon>
        <taxon>Pseudomonadati</taxon>
        <taxon>Acidobacteriota</taxon>
        <taxon>Terriglobia</taxon>
        <taxon>Terriglobales</taxon>
        <taxon>Acidobacteriaceae</taxon>
        <taxon>Granulicella</taxon>
    </lineage>
</organism>
<gene>
    <name evidence="1" type="ORF">HDF16_001193</name>
</gene>
<accession>A0A7W8E244</accession>
<evidence type="ECO:0000313" key="2">
    <source>
        <dbReference type="Proteomes" id="UP000540989"/>
    </source>
</evidence>
<proteinExistence type="predicted"/>
<dbReference type="AlphaFoldDB" id="A0A7W8E244"/>
<dbReference type="Proteomes" id="UP000540989">
    <property type="component" value="Unassembled WGS sequence"/>
</dbReference>
<evidence type="ECO:0000313" key="1">
    <source>
        <dbReference type="EMBL" id="MBB5056508.1"/>
    </source>
</evidence>
<keyword evidence="2" id="KW-1185">Reference proteome</keyword>
<comment type="caution">
    <text evidence="1">The sequence shown here is derived from an EMBL/GenBank/DDBJ whole genome shotgun (WGS) entry which is preliminary data.</text>
</comment>
<sequence length="201" mass="22432">MITLGLGKILPMRREPPPSRAETLAKTLSEAVERLKLPSEALQSLSEAAAWCLNRSLPQNNFRSSELDPSAFLKVPSFDELGIGLWLERERESYQLAVDAINVNRSTLVRDTNIELADPALLGSKGRLLLYEPLETVTDGASEASSRGFFDIEDAPPWDTWFLYSSGSIVCWVPEAMVEIAQEGIDANPVDCIHWCNWRKL</sequence>
<name>A0A7W8E244_9BACT</name>
<protein>
    <submittedName>
        <fullName evidence="1">Uncharacterized protein</fullName>
    </submittedName>
</protein>
<dbReference type="EMBL" id="JACHIP010000002">
    <property type="protein sequence ID" value="MBB5056508.1"/>
    <property type="molecule type" value="Genomic_DNA"/>
</dbReference>